<dbReference type="SUPFAM" id="SSF54523">
    <property type="entry name" value="Pili subunits"/>
    <property type="match status" value="1"/>
</dbReference>
<keyword evidence="8 9" id="KW-0472">Membrane</keyword>
<comment type="PTM">
    <text evidence="9">Cleaved by prepilin peptidase.</text>
</comment>
<keyword evidence="3" id="KW-1003">Cell membrane</keyword>
<evidence type="ECO:0000256" key="9">
    <source>
        <dbReference type="RuleBase" id="RU368030"/>
    </source>
</evidence>
<dbReference type="GO" id="GO:0015628">
    <property type="term" value="P:protein secretion by the type II secretion system"/>
    <property type="evidence" value="ECO:0007669"/>
    <property type="project" value="UniProtKB-UniRule"/>
</dbReference>
<dbReference type="OrthoDB" id="7189314at2"/>
<dbReference type="GO" id="GO:0015627">
    <property type="term" value="C:type II protein secretion system complex"/>
    <property type="evidence" value="ECO:0007669"/>
    <property type="project" value="UniProtKB-UniRule"/>
</dbReference>
<comment type="subunit">
    <text evidence="9">Type II secretion is composed of four main components: the outer membrane complex, the inner membrane complex, the cytoplasmic secretion ATPase and the periplasm-spanning pseudopilus.</text>
</comment>
<dbReference type="Pfam" id="PF07963">
    <property type="entry name" value="N_methyl"/>
    <property type="match status" value="1"/>
</dbReference>
<evidence type="ECO:0000313" key="12">
    <source>
        <dbReference type="EMBL" id="SFR76893.1"/>
    </source>
</evidence>
<name>A0A1I6JD00_9SPHN</name>
<sequence>MSAEAPEEGFKRVERSAEHGFTLIETLVALAVFAIAALALLRLEGATVATAARLQERQIGQLVARGVGYAALTDPQPPVPGSEAGEAENGGRSWRWTRTVSRMAGGSALRIDVAVTDADGRSAGALALVRGAGR</sequence>
<feature type="domain" description="Type II secretion system protein GspI C-terminal" evidence="11">
    <location>
        <begin position="54"/>
        <end position="130"/>
    </location>
</feature>
<evidence type="ECO:0000256" key="8">
    <source>
        <dbReference type="ARBA" id="ARBA00023136"/>
    </source>
</evidence>
<comment type="similarity">
    <text evidence="2 9">Belongs to the GSP I family.</text>
</comment>
<keyword evidence="13" id="KW-1185">Reference proteome</keyword>
<dbReference type="RefSeq" id="WP_093309342.1">
    <property type="nucleotide sequence ID" value="NZ_FOZG01000001.1"/>
</dbReference>
<evidence type="ECO:0000256" key="5">
    <source>
        <dbReference type="ARBA" id="ARBA00022519"/>
    </source>
</evidence>
<dbReference type="NCBIfam" id="TIGR01707">
    <property type="entry name" value="gspI"/>
    <property type="match status" value="1"/>
</dbReference>
<dbReference type="Proteomes" id="UP000198824">
    <property type="component" value="Unassembled WGS sequence"/>
</dbReference>
<dbReference type="PROSITE" id="PS00409">
    <property type="entry name" value="PROKAR_NTER_METHYL"/>
    <property type="match status" value="1"/>
</dbReference>
<feature type="region of interest" description="Disordered" evidence="10">
    <location>
        <begin position="73"/>
        <end position="94"/>
    </location>
</feature>
<proteinExistence type="inferred from homology"/>
<dbReference type="PANTHER" id="PTHR38779:SF2">
    <property type="entry name" value="TYPE II SECRETION SYSTEM PROTEIN I-RELATED"/>
    <property type="match status" value="1"/>
</dbReference>
<accession>A0A1I6JD00</accession>
<evidence type="ECO:0000256" key="6">
    <source>
        <dbReference type="ARBA" id="ARBA00022692"/>
    </source>
</evidence>
<evidence type="ECO:0000256" key="10">
    <source>
        <dbReference type="SAM" id="MobiDB-lite"/>
    </source>
</evidence>
<evidence type="ECO:0000313" key="13">
    <source>
        <dbReference type="Proteomes" id="UP000198824"/>
    </source>
</evidence>
<keyword evidence="6 9" id="KW-0812">Transmembrane</keyword>
<dbReference type="PANTHER" id="PTHR38779">
    <property type="entry name" value="TYPE II SECRETION SYSTEM PROTEIN I-RELATED"/>
    <property type="match status" value="1"/>
</dbReference>
<keyword evidence="4 9" id="KW-0488">Methylation</keyword>
<dbReference type="GO" id="GO:0005886">
    <property type="term" value="C:plasma membrane"/>
    <property type="evidence" value="ECO:0007669"/>
    <property type="project" value="UniProtKB-SubCell"/>
</dbReference>
<dbReference type="InterPro" id="IPR045584">
    <property type="entry name" value="Pilin-like"/>
</dbReference>
<evidence type="ECO:0000256" key="2">
    <source>
        <dbReference type="ARBA" id="ARBA00008358"/>
    </source>
</evidence>
<evidence type="ECO:0000259" key="11">
    <source>
        <dbReference type="Pfam" id="PF02501"/>
    </source>
</evidence>
<reference evidence="12 13" key="1">
    <citation type="submission" date="2016-10" db="EMBL/GenBank/DDBJ databases">
        <authorList>
            <person name="de Groot N.N."/>
        </authorList>
    </citation>
    <scope>NUCLEOTIDE SEQUENCE [LARGE SCALE GENOMIC DNA]</scope>
    <source>
        <strain evidence="12 13">S5-249</strain>
    </source>
</reference>
<dbReference type="InterPro" id="IPR003413">
    <property type="entry name" value="T2SS_GspI_C"/>
</dbReference>
<feature type="transmembrane region" description="Helical" evidence="9">
    <location>
        <begin position="20"/>
        <end position="41"/>
    </location>
</feature>
<protein>
    <recommendedName>
        <fullName evidence="9">Type II secretion system protein I</fullName>
        <shortName evidence="9">T2SS minor pseudopilin I</shortName>
    </recommendedName>
</protein>
<keyword evidence="5 9" id="KW-0997">Cell inner membrane</keyword>
<organism evidence="12 13">
    <name type="scientific">Sphingomonas jatrophae</name>
    <dbReference type="NCBI Taxonomy" id="1166337"/>
    <lineage>
        <taxon>Bacteria</taxon>
        <taxon>Pseudomonadati</taxon>
        <taxon>Pseudomonadota</taxon>
        <taxon>Alphaproteobacteria</taxon>
        <taxon>Sphingomonadales</taxon>
        <taxon>Sphingomonadaceae</taxon>
        <taxon>Sphingomonas</taxon>
    </lineage>
</organism>
<dbReference type="AlphaFoldDB" id="A0A1I6JD00"/>
<gene>
    <name evidence="12" type="ORF">SAMN05192580_0128</name>
</gene>
<dbReference type="EMBL" id="FOZG01000001">
    <property type="protein sequence ID" value="SFR76893.1"/>
    <property type="molecule type" value="Genomic_DNA"/>
</dbReference>
<dbReference type="Gene3D" id="3.30.1300.30">
    <property type="entry name" value="GSPII I/J protein-like"/>
    <property type="match status" value="1"/>
</dbReference>
<keyword evidence="7 9" id="KW-1133">Transmembrane helix</keyword>
<dbReference type="STRING" id="1166337.SAMN05192580_0128"/>
<dbReference type="NCBIfam" id="TIGR02532">
    <property type="entry name" value="IV_pilin_GFxxxE"/>
    <property type="match status" value="1"/>
</dbReference>
<evidence type="ECO:0000256" key="1">
    <source>
        <dbReference type="ARBA" id="ARBA00004377"/>
    </source>
</evidence>
<comment type="function">
    <text evidence="9">Component of the type II secretion system required for the energy-dependent secretion of extracellular factors such as proteases and toxins from the periplasm.</text>
</comment>
<dbReference type="InterPro" id="IPR012902">
    <property type="entry name" value="N_methyl_site"/>
</dbReference>
<comment type="subcellular location">
    <subcellularLocation>
        <location evidence="1 9">Cell inner membrane</location>
        <topology evidence="1 9">Single-pass membrane protein</topology>
    </subcellularLocation>
</comment>
<evidence type="ECO:0000256" key="4">
    <source>
        <dbReference type="ARBA" id="ARBA00022481"/>
    </source>
</evidence>
<dbReference type="Pfam" id="PF02501">
    <property type="entry name" value="T2SSI"/>
    <property type="match status" value="1"/>
</dbReference>
<evidence type="ECO:0000256" key="3">
    <source>
        <dbReference type="ARBA" id="ARBA00022475"/>
    </source>
</evidence>
<evidence type="ECO:0000256" key="7">
    <source>
        <dbReference type="ARBA" id="ARBA00022989"/>
    </source>
</evidence>
<dbReference type="InterPro" id="IPR010052">
    <property type="entry name" value="T2SS_protein-GspI"/>
</dbReference>